<proteinExistence type="predicted"/>
<keyword evidence="3" id="KW-1185">Reference proteome</keyword>
<organism evidence="2 3">
    <name type="scientific">Cutaneotrichosporon oleaginosum</name>
    <dbReference type="NCBI Taxonomy" id="879819"/>
    <lineage>
        <taxon>Eukaryota</taxon>
        <taxon>Fungi</taxon>
        <taxon>Dikarya</taxon>
        <taxon>Basidiomycota</taxon>
        <taxon>Agaricomycotina</taxon>
        <taxon>Tremellomycetes</taxon>
        <taxon>Trichosporonales</taxon>
        <taxon>Trichosporonaceae</taxon>
        <taxon>Cutaneotrichosporon</taxon>
    </lineage>
</organism>
<feature type="region of interest" description="Disordered" evidence="1">
    <location>
        <begin position="109"/>
        <end position="148"/>
    </location>
</feature>
<dbReference type="Proteomes" id="UP000053611">
    <property type="component" value="Unassembled WGS sequence"/>
</dbReference>
<sequence>MTPPPLPVQTWYLTSPVNPYDGSLHGFIKFGQVNQLKGPNTNFRDVENEDILSTIDDQLKSITLSLEPPRAHSPTPIKAQESIPLLGYLAGQAFLACFGPTAVASPWPGPMEHVMPTPAAARLGDPDRDRNLDHEDHPSTPTPAFRRVARRFMSKEKLAK</sequence>
<dbReference type="AlphaFoldDB" id="A0A0J0XJ27"/>
<dbReference type="GeneID" id="28986075"/>
<reference evidence="2 3" key="1">
    <citation type="submission" date="2015-03" db="EMBL/GenBank/DDBJ databases">
        <title>Genomics and transcriptomics of the oil-accumulating basidiomycete yeast T. oleaginosus allow insights into substrate utilization and the diverse evolutionary trajectories of mating systems in fungi.</title>
        <authorList>
            <consortium name="DOE Joint Genome Institute"/>
            <person name="Kourist R."/>
            <person name="Kracht O."/>
            <person name="Bracharz F."/>
            <person name="Lipzen A."/>
            <person name="Nolan M."/>
            <person name="Ohm R."/>
            <person name="Grigoriev I."/>
            <person name="Sun S."/>
            <person name="Heitman J."/>
            <person name="Bruck T."/>
            <person name="Nowrousian M."/>
        </authorList>
    </citation>
    <scope>NUCLEOTIDE SEQUENCE [LARGE SCALE GENOMIC DNA]</scope>
    <source>
        <strain evidence="2 3">IBC0246</strain>
    </source>
</reference>
<accession>A0A0J0XJ27</accession>
<gene>
    <name evidence="2" type="ORF">CC85DRAFT_303511</name>
</gene>
<name>A0A0J0XJ27_9TREE</name>
<evidence type="ECO:0000313" key="3">
    <source>
        <dbReference type="Proteomes" id="UP000053611"/>
    </source>
</evidence>
<feature type="compositionally biased region" description="Basic and acidic residues" evidence="1">
    <location>
        <begin position="124"/>
        <end position="138"/>
    </location>
</feature>
<evidence type="ECO:0000313" key="2">
    <source>
        <dbReference type="EMBL" id="KLT41068.1"/>
    </source>
</evidence>
<dbReference type="RefSeq" id="XP_018277559.1">
    <property type="nucleotide sequence ID" value="XM_018425472.1"/>
</dbReference>
<evidence type="ECO:0000256" key="1">
    <source>
        <dbReference type="SAM" id="MobiDB-lite"/>
    </source>
</evidence>
<dbReference type="EMBL" id="KQ087223">
    <property type="protein sequence ID" value="KLT41068.1"/>
    <property type="molecule type" value="Genomic_DNA"/>
</dbReference>
<protein>
    <submittedName>
        <fullName evidence="2">Uncharacterized protein</fullName>
    </submittedName>
</protein>